<protein>
    <recommendedName>
        <fullName evidence="2">Uroporphyrinogen decarboxylase (URO-D) domain-containing protein</fullName>
    </recommendedName>
</protein>
<accession>X1N4X1</accession>
<proteinExistence type="predicted"/>
<evidence type="ECO:0008006" key="2">
    <source>
        <dbReference type="Google" id="ProtNLM"/>
    </source>
</evidence>
<name>X1N4X1_9ZZZZ</name>
<organism evidence="1">
    <name type="scientific">marine sediment metagenome</name>
    <dbReference type="NCBI Taxonomy" id="412755"/>
    <lineage>
        <taxon>unclassified sequences</taxon>
        <taxon>metagenomes</taxon>
        <taxon>ecological metagenomes</taxon>
    </lineage>
</organism>
<comment type="caution">
    <text evidence="1">The sequence shown here is derived from an EMBL/GenBank/DDBJ whole genome shotgun (WGS) entry which is preliminary data.</text>
</comment>
<sequence length="263" mass="29771">VPITPFFGFFSAKYAGVTCEELMYDYDKLGVVERKTILDFQPDMYVNPYTYALLGPLMEALDYKELKWPGHGVSPTSSYQFVEGEYMKADEYDAFLFDPSDWILRTYLPRTCGALEPLQQLFPFRQFHYYMATLGRFSVFGLPEVATAIESLLKAGREALKMVSAAASFDKEMKGLGFPPQFAPSTHAPFDALGDALRGTRGIMLDMYRQPDKLLEACEKLTPVMIEMGVSGAKRAGVPRVFIPLHKGPEGFMSLKQFKTFYW</sequence>
<dbReference type="InterPro" id="IPR038071">
    <property type="entry name" value="UROD/MetE-like_sf"/>
</dbReference>
<reference evidence="1" key="1">
    <citation type="journal article" date="2014" name="Front. Microbiol.">
        <title>High frequency of phylogenetically diverse reductive dehalogenase-homologous genes in deep subseafloor sedimentary metagenomes.</title>
        <authorList>
            <person name="Kawai M."/>
            <person name="Futagami T."/>
            <person name="Toyoda A."/>
            <person name="Takaki Y."/>
            <person name="Nishi S."/>
            <person name="Hori S."/>
            <person name="Arai W."/>
            <person name="Tsubouchi T."/>
            <person name="Morono Y."/>
            <person name="Uchiyama I."/>
            <person name="Ito T."/>
            <person name="Fujiyama A."/>
            <person name="Inagaki F."/>
            <person name="Takami H."/>
        </authorList>
    </citation>
    <scope>NUCLEOTIDE SEQUENCE</scope>
    <source>
        <strain evidence="1">Expedition CK06-06</strain>
    </source>
</reference>
<feature type="non-terminal residue" evidence="1">
    <location>
        <position position="1"/>
    </location>
</feature>
<evidence type="ECO:0000313" key="1">
    <source>
        <dbReference type="EMBL" id="GAI38623.1"/>
    </source>
</evidence>
<dbReference type="SUPFAM" id="SSF51726">
    <property type="entry name" value="UROD/MetE-like"/>
    <property type="match status" value="1"/>
</dbReference>
<dbReference type="AlphaFoldDB" id="X1N4X1"/>
<dbReference type="EMBL" id="BARV01026234">
    <property type="protein sequence ID" value="GAI38623.1"/>
    <property type="molecule type" value="Genomic_DNA"/>
</dbReference>
<feature type="non-terminal residue" evidence="1">
    <location>
        <position position="263"/>
    </location>
</feature>
<dbReference type="Gene3D" id="3.20.20.210">
    <property type="match status" value="1"/>
</dbReference>
<gene>
    <name evidence="1" type="ORF">S06H3_42431</name>
</gene>